<organism evidence="3 4">
    <name type="scientific">Virgibacillus sediminis</name>
    <dbReference type="NCBI Taxonomy" id="202260"/>
    <lineage>
        <taxon>Bacteria</taxon>
        <taxon>Bacillati</taxon>
        <taxon>Bacillota</taxon>
        <taxon>Bacilli</taxon>
        <taxon>Bacillales</taxon>
        <taxon>Bacillaceae</taxon>
        <taxon>Virgibacillus</taxon>
    </lineage>
</organism>
<dbReference type="SMART" id="SM00530">
    <property type="entry name" value="HTH_XRE"/>
    <property type="match status" value="1"/>
</dbReference>
<keyword evidence="1" id="KW-0238">DNA-binding</keyword>
<evidence type="ECO:0000256" key="1">
    <source>
        <dbReference type="ARBA" id="ARBA00023125"/>
    </source>
</evidence>
<dbReference type="Proteomes" id="UP001595387">
    <property type="component" value="Unassembled WGS sequence"/>
</dbReference>
<keyword evidence="4" id="KW-1185">Reference proteome</keyword>
<evidence type="ECO:0000313" key="3">
    <source>
        <dbReference type="EMBL" id="MFC2948133.1"/>
    </source>
</evidence>
<comment type="caution">
    <text evidence="3">The sequence shown here is derived from an EMBL/GenBank/DDBJ whole genome shotgun (WGS) entry which is preliminary data.</text>
</comment>
<dbReference type="InterPro" id="IPR050807">
    <property type="entry name" value="TransReg_Diox_bact_type"/>
</dbReference>
<name>A0ABV7A5A4_9BACI</name>
<gene>
    <name evidence="3" type="ORF">ACFODW_07240</name>
</gene>
<sequence length="90" mass="10519">MKEKEWGKRLEQLREQHGWTKKEVSYKLGFTENTYGNYERQQSSPSLYTLMKIADLYGVTLDYIVFGVYQHGRIPGGKSKKSTEPQKGRN</sequence>
<feature type="domain" description="HTH cro/C1-type" evidence="2">
    <location>
        <begin position="10"/>
        <end position="64"/>
    </location>
</feature>
<evidence type="ECO:0000313" key="4">
    <source>
        <dbReference type="Proteomes" id="UP001595387"/>
    </source>
</evidence>
<proteinExistence type="predicted"/>
<dbReference type="CDD" id="cd00093">
    <property type="entry name" value="HTH_XRE"/>
    <property type="match status" value="1"/>
</dbReference>
<reference evidence="4" key="1">
    <citation type="journal article" date="2019" name="Int. J. Syst. Evol. Microbiol.">
        <title>The Global Catalogue of Microorganisms (GCM) 10K type strain sequencing project: providing services to taxonomists for standard genome sequencing and annotation.</title>
        <authorList>
            <consortium name="The Broad Institute Genomics Platform"/>
            <consortium name="The Broad Institute Genome Sequencing Center for Infectious Disease"/>
            <person name="Wu L."/>
            <person name="Ma J."/>
        </authorList>
    </citation>
    <scope>NUCLEOTIDE SEQUENCE [LARGE SCALE GENOMIC DNA]</scope>
    <source>
        <strain evidence="4">KCTC 13193</strain>
    </source>
</reference>
<dbReference type="Gene3D" id="1.10.260.40">
    <property type="entry name" value="lambda repressor-like DNA-binding domains"/>
    <property type="match status" value="1"/>
</dbReference>
<accession>A0ABV7A5A4</accession>
<dbReference type="InterPro" id="IPR010982">
    <property type="entry name" value="Lambda_DNA-bd_dom_sf"/>
</dbReference>
<evidence type="ECO:0000259" key="2">
    <source>
        <dbReference type="PROSITE" id="PS50943"/>
    </source>
</evidence>
<dbReference type="Pfam" id="PF01381">
    <property type="entry name" value="HTH_3"/>
    <property type="match status" value="1"/>
</dbReference>
<dbReference type="PANTHER" id="PTHR46797">
    <property type="entry name" value="HTH-TYPE TRANSCRIPTIONAL REGULATOR"/>
    <property type="match status" value="1"/>
</dbReference>
<dbReference type="PROSITE" id="PS50943">
    <property type="entry name" value="HTH_CROC1"/>
    <property type="match status" value="1"/>
</dbReference>
<dbReference type="PANTHER" id="PTHR46797:SF1">
    <property type="entry name" value="METHYLPHOSPHONATE SYNTHASE"/>
    <property type="match status" value="1"/>
</dbReference>
<dbReference type="SUPFAM" id="SSF47413">
    <property type="entry name" value="lambda repressor-like DNA-binding domains"/>
    <property type="match status" value="1"/>
</dbReference>
<dbReference type="RefSeq" id="WP_390304763.1">
    <property type="nucleotide sequence ID" value="NZ_JBHRRZ010000013.1"/>
</dbReference>
<protein>
    <submittedName>
        <fullName evidence="3">Helix-turn-helix domain-containing protein</fullName>
    </submittedName>
</protein>
<dbReference type="InterPro" id="IPR001387">
    <property type="entry name" value="Cro/C1-type_HTH"/>
</dbReference>
<dbReference type="EMBL" id="JBHRRZ010000013">
    <property type="protein sequence ID" value="MFC2948133.1"/>
    <property type="molecule type" value="Genomic_DNA"/>
</dbReference>